<gene>
    <name evidence="5" type="ORF">OG222_33550</name>
</gene>
<dbReference type="Gene3D" id="1.10.1040.10">
    <property type="entry name" value="N-(1-d-carboxylethyl)-l-norvaline Dehydrogenase, domain 2"/>
    <property type="match status" value="1"/>
</dbReference>
<dbReference type="InterPro" id="IPR029154">
    <property type="entry name" value="HIBADH-like_NADP-bd"/>
</dbReference>
<sequence length="430" mass="44317">MTPKSTPRAGVVGLGMIGGGVAVSLTRSGQTPAVFDVRPDAADQLPGVPDVLASPAEVAAASDVMMIAVVNAAQARQAITGEDGILSAARPGSTVVLLSTVALPVVRELATACAEREVGFLDCGVTPGDKAAEHGMVAIVGGNAEVVESARPVLAGWAKRIVHCGPSGAGMATKIARNVVTYGTWRTVHEAAALASAAGVDPVRLAEVIEAADPDGRTLLQLLGMRGEDGKLPDAVGRQITPLMTKDLDAALTLSEDLGVTVPGVRVSRERAAETLEQPSAEEPGSARAVAPDPSTGAGEDPNSAYLRGLDLMDQVYGPGFSDAMPKQPVGDPFMDATVNYLFGEVWSRPALSVRDRRLLVLGATAALGRSDLIRIQTEGALINGELVPEQLREAALHLALYVGWGNATAVRNGFEEAIAAQNDAAPPQD</sequence>
<evidence type="ECO:0000313" key="5">
    <source>
        <dbReference type="EMBL" id="WTQ77768.1"/>
    </source>
</evidence>
<dbReference type="Gene3D" id="1.20.1290.10">
    <property type="entry name" value="AhpD-like"/>
    <property type="match status" value="1"/>
</dbReference>
<dbReference type="GO" id="GO:0051920">
    <property type="term" value="F:peroxiredoxin activity"/>
    <property type="evidence" value="ECO:0007669"/>
    <property type="project" value="InterPro"/>
</dbReference>
<dbReference type="InterPro" id="IPR008927">
    <property type="entry name" value="6-PGluconate_DH-like_C_sf"/>
</dbReference>
<dbReference type="PANTHER" id="PTHR43060:SF15">
    <property type="entry name" value="3-HYDROXYISOBUTYRATE DEHYDROGENASE-LIKE 1, MITOCHONDRIAL-RELATED"/>
    <property type="match status" value="1"/>
</dbReference>
<feature type="domain" description="Carboxymuconolactone decarboxylase-like" evidence="2">
    <location>
        <begin position="334"/>
        <end position="413"/>
    </location>
</feature>
<dbReference type="Pfam" id="PF03446">
    <property type="entry name" value="NAD_binding_2"/>
    <property type="match status" value="1"/>
</dbReference>
<dbReference type="Pfam" id="PF02627">
    <property type="entry name" value="CMD"/>
    <property type="match status" value="1"/>
</dbReference>
<dbReference type="InterPro" id="IPR013328">
    <property type="entry name" value="6PGD_dom2"/>
</dbReference>
<feature type="domain" description="6-phosphogluconate dehydrogenase NADP-binding" evidence="3">
    <location>
        <begin position="10"/>
        <end position="165"/>
    </location>
</feature>
<dbReference type="InterPro" id="IPR003779">
    <property type="entry name" value="CMD-like"/>
</dbReference>
<dbReference type="GO" id="GO:0050661">
    <property type="term" value="F:NADP binding"/>
    <property type="evidence" value="ECO:0007669"/>
    <property type="project" value="InterPro"/>
</dbReference>
<organism evidence="5">
    <name type="scientific">Streptomyces sp. NBC_00148</name>
    <dbReference type="NCBI Taxonomy" id="2903626"/>
    <lineage>
        <taxon>Bacteria</taxon>
        <taxon>Bacillati</taxon>
        <taxon>Actinomycetota</taxon>
        <taxon>Actinomycetes</taxon>
        <taxon>Kitasatosporales</taxon>
        <taxon>Streptomycetaceae</taxon>
        <taxon>Streptomyces</taxon>
    </lineage>
</organism>
<dbReference type="InterPro" id="IPR036291">
    <property type="entry name" value="NAD(P)-bd_dom_sf"/>
</dbReference>
<dbReference type="SUPFAM" id="SSF48179">
    <property type="entry name" value="6-phosphogluconate dehydrogenase C-terminal domain-like"/>
    <property type="match status" value="1"/>
</dbReference>
<accession>A0AAU1M1V1</accession>
<dbReference type="GO" id="GO:0051287">
    <property type="term" value="F:NAD binding"/>
    <property type="evidence" value="ECO:0007669"/>
    <property type="project" value="InterPro"/>
</dbReference>
<proteinExistence type="predicted"/>
<evidence type="ECO:0000256" key="1">
    <source>
        <dbReference type="SAM" id="MobiDB-lite"/>
    </source>
</evidence>
<dbReference type="InterPro" id="IPR006115">
    <property type="entry name" value="6PGDH_NADP-bd"/>
</dbReference>
<feature type="domain" description="3-hydroxyisobutyrate dehydrogenase-like NAD-binding" evidence="4">
    <location>
        <begin position="168"/>
        <end position="278"/>
    </location>
</feature>
<evidence type="ECO:0000259" key="4">
    <source>
        <dbReference type="Pfam" id="PF14833"/>
    </source>
</evidence>
<dbReference type="AlphaFoldDB" id="A0AAU1M1V1"/>
<dbReference type="InterPro" id="IPR029032">
    <property type="entry name" value="AhpD-like"/>
</dbReference>
<evidence type="ECO:0000259" key="2">
    <source>
        <dbReference type="Pfam" id="PF02627"/>
    </source>
</evidence>
<dbReference type="Gene3D" id="3.40.50.720">
    <property type="entry name" value="NAD(P)-binding Rossmann-like Domain"/>
    <property type="match status" value="1"/>
</dbReference>
<dbReference type="PANTHER" id="PTHR43060">
    <property type="entry name" value="3-HYDROXYISOBUTYRATE DEHYDROGENASE-LIKE 1, MITOCHONDRIAL-RELATED"/>
    <property type="match status" value="1"/>
</dbReference>
<protein>
    <submittedName>
        <fullName evidence="5">NAD(P)-binding domain-containing protein</fullName>
    </submittedName>
</protein>
<dbReference type="Pfam" id="PF14833">
    <property type="entry name" value="NAD_binding_11"/>
    <property type="match status" value="1"/>
</dbReference>
<dbReference type="EMBL" id="CP108169">
    <property type="protein sequence ID" value="WTQ77768.1"/>
    <property type="molecule type" value="Genomic_DNA"/>
</dbReference>
<reference evidence="5" key="1">
    <citation type="submission" date="2022-10" db="EMBL/GenBank/DDBJ databases">
        <title>The complete genomes of actinobacterial strains from the NBC collection.</title>
        <authorList>
            <person name="Joergensen T.S."/>
            <person name="Alvarez Arevalo M."/>
            <person name="Sterndorff E.B."/>
            <person name="Faurdal D."/>
            <person name="Vuksanovic O."/>
            <person name="Mourched A.-S."/>
            <person name="Charusanti P."/>
            <person name="Shaw S."/>
            <person name="Blin K."/>
            <person name="Weber T."/>
        </authorList>
    </citation>
    <scope>NUCLEOTIDE SEQUENCE</scope>
    <source>
        <strain evidence="5">NBC_00148</strain>
    </source>
</reference>
<dbReference type="SUPFAM" id="SSF51735">
    <property type="entry name" value="NAD(P)-binding Rossmann-fold domains"/>
    <property type="match status" value="1"/>
</dbReference>
<feature type="region of interest" description="Disordered" evidence="1">
    <location>
        <begin position="273"/>
        <end position="304"/>
    </location>
</feature>
<evidence type="ECO:0000259" key="3">
    <source>
        <dbReference type="Pfam" id="PF03446"/>
    </source>
</evidence>
<name>A0AAU1M1V1_9ACTN</name>
<dbReference type="SUPFAM" id="SSF69118">
    <property type="entry name" value="AhpD-like"/>
    <property type="match status" value="1"/>
</dbReference>